<comment type="caution">
    <text evidence="1">The sequence shown here is derived from an EMBL/GenBank/DDBJ whole genome shotgun (WGS) entry which is preliminary data.</text>
</comment>
<proteinExistence type="predicted"/>
<reference evidence="1" key="1">
    <citation type="submission" date="2023-04" db="EMBL/GenBank/DDBJ databases">
        <title>Phytophthora lilii NBRC 32176.</title>
        <authorList>
            <person name="Ichikawa N."/>
            <person name="Sato H."/>
            <person name="Tonouchi N."/>
        </authorList>
    </citation>
    <scope>NUCLEOTIDE SEQUENCE</scope>
    <source>
        <strain evidence="1">NBRC 32176</strain>
    </source>
</reference>
<dbReference type="AlphaFoldDB" id="A0A9W6U4M7"/>
<dbReference type="EMBL" id="BSXW01000577">
    <property type="protein sequence ID" value="GMF25896.1"/>
    <property type="molecule type" value="Genomic_DNA"/>
</dbReference>
<evidence type="ECO:0000313" key="1">
    <source>
        <dbReference type="EMBL" id="GMF25896.1"/>
    </source>
</evidence>
<dbReference type="Proteomes" id="UP001165083">
    <property type="component" value="Unassembled WGS sequence"/>
</dbReference>
<organism evidence="1 2">
    <name type="scientific">Phytophthora lilii</name>
    <dbReference type="NCBI Taxonomy" id="2077276"/>
    <lineage>
        <taxon>Eukaryota</taxon>
        <taxon>Sar</taxon>
        <taxon>Stramenopiles</taxon>
        <taxon>Oomycota</taxon>
        <taxon>Peronosporomycetes</taxon>
        <taxon>Peronosporales</taxon>
        <taxon>Peronosporaceae</taxon>
        <taxon>Phytophthora</taxon>
    </lineage>
</organism>
<evidence type="ECO:0000313" key="2">
    <source>
        <dbReference type="Proteomes" id="UP001165083"/>
    </source>
</evidence>
<gene>
    <name evidence="1" type="ORF">Plil01_001074100</name>
</gene>
<protein>
    <submittedName>
        <fullName evidence="1">Unnamed protein product</fullName>
    </submittedName>
</protein>
<keyword evidence="2" id="KW-1185">Reference proteome</keyword>
<dbReference type="OrthoDB" id="241340at2759"/>
<sequence>MAEVASAAVAAAWTHWQRYHQQHRGRVALDVAGAEEQFKLVATGLALEAAGGGEFHFKLVAAKAMLEQFLGTAEASKQAEKLLEGKLVSDVLLPVLRLESYAALHHAVLTVLERLVQLVVQKDVDTEKELFEKVCGMLEGEAVSYESLCRLMEILLRRQEMEEQAMQVCQQATTSWILRQQFLRAVVLHVVPPLLESEGGLERYARLLKMVVDAVGSLQELSHALDFAHELLYLVCIMMPKAPRELIADEKLQRLICFALRHSDPMLRKHGLHILKVAFSHCALSSELQISNSKANNRTKAEPTWVNTWQKFITASEVIQMHHEQHLIE</sequence>
<accession>A0A9W6U4M7</accession>
<name>A0A9W6U4M7_9STRA</name>